<organism evidence="1 2">
    <name type="scientific">Sus scrofa</name>
    <name type="common">Pig</name>
    <dbReference type="NCBI Taxonomy" id="9823"/>
    <lineage>
        <taxon>Eukaryota</taxon>
        <taxon>Metazoa</taxon>
        <taxon>Chordata</taxon>
        <taxon>Craniata</taxon>
        <taxon>Vertebrata</taxon>
        <taxon>Euteleostomi</taxon>
        <taxon>Mammalia</taxon>
        <taxon>Eutheria</taxon>
        <taxon>Laurasiatheria</taxon>
        <taxon>Artiodactyla</taxon>
        <taxon>Suina</taxon>
        <taxon>Suidae</taxon>
        <taxon>Sus</taxon>
    </lineage>
</organism>
<evidence type="ECO:0000313" key="1">
    <source>
        <dbReference type="Ensembl" id="ENSSSCP00060036337.1"/>
    </source>
</evidence>
<name>A0A8D2BQ95_PIG</name>
<dbReference type="Ensembl" id="ENSSSCT00060083831.1">
    <property type="protein sequence ID" value="ENSSSCP00060036337.1"/>
    <property type="gene ID" value="ENSSSCG00060061432.1"/>
</dbReference>
<reference evidence="1" key="1">
    <citation type="submission" date="2025-08" db="UniProtKB">
        <authorList>
            <consortium name="Ensembl"/>
        </authorList>
    </citation>
    <scope>IDENTIFICATION</scope>
</reference>
<dbReference type="AlphaFoldDB" id="A0A8D2BQ95"/>
<evidence type="ECO:0000313" key="2">
    <source>
        <dbReference type="Proteomes" id="UP000694723"/>
    </source>
</evidence>
<proteinExistence type="predicted"/>
<accession>A0A8D2BQ95</accession>
<dbReference type="Proteomes" id="UP000694723">
    <property type="component" value="Unplaced"/>
</dbReference>
<sequence length="65" mass="7167">MIQRPCLSFGETPKIFRTIAEGKLEICKHVRGKSYSPPCTLCGSPQCVEKYSKSAIVWGGSYSIV</sequence>
<protein>
    <submittedName>
        <fullName evidence="1">Uncharacterized protein</fullName>
    </submittedName>
</protein>